<feature type="domain" description="Calcium uniporter protein C-terminal" evidence="21">
    <location>
        <begin position="540"/>
        <end position="658"/>
    </location>
</feature>
<protein>
    <recommendedName>
        <fullName evidence="16">Calcium uniporter protein, mitochondrial</fullName>
    </recommendedName>
</protein>
<keyword evidence="9 19" id="KW-1133">Transmembrane helix</keyword>
<feature type="compositionally biased region" description="Acidic residues" evidence="18">
    <location>
        <begin position="451"/>
        <end position="462"/>
    </location>
</feature>
<dbReference type="PANTHER" id="PTHR13462:SF10">
    <property type="entry name" value="CALCIUM UNIPORTER PROTEIN, MITOCHONDRIAL"/>
    <property type="match status" value="1"/>
</dbReference>
<evidence type="ECO:0000256" key="7">
    <source>
        <dbReference type="ARBA" id="ARBA00022792"/>
    </source>
</evidence>
<comment type="caution">
    <text evidence="22">The sequence shown here is derived from an EMBL/GenBank/DDBJ whole genome shotgun (WGS) entry which is preliminary data.</text>
</comment>
<evidence type="ECO:0000256" key="14">
    <source>
        <dbReference type="ARBA" id="ARBA00036634"/>
    </source>
</evidence>
<keyword evidence="23" id="KW-1185">Reference proteome</keyword>
<dbReference type="EMBL" id="LFZN01000004">
    <property type="protein sequence ID" value="KXT06989.1"/>
    <property type="molecule type" value="Genomic_DNA"/>
</dbReference>
<dbReference type="STRING" id="321146.A0A139HX77"/>
<keyword evidence="5" id="KW-0107">Calcium channel</keyword>
<evidence type="ECO:0000256" key="6">
    <source>
        <dbReference type="ARBA" id="ARBA00022692"/>
    </source>
</evidence>
<evidence type="ECO:0000256" key="16">
    <source>
        <dbReference type="ARBA" id="ARBA00044981"/>
    </source>
</evidence>
<evidence type="ECO:0000256" key="10">
    <source>
        <dbReference type="ARBA" id="ARBA00023065"/>
    </source>
</evidence>
<comment type="similarity">
    <text evidence="2">Belongs to the MCU (TC 1.A.77) family.</text>
</comment>
<dbReference type="GO" id="GO:0015292">
    <property type="term" value="F:uniporter activity"/>
    <property type="evidence" value="ECO:0007669"/>
    <property type="project" value="TreeGrafter"/>
</dbReference>
<keyword evidence="8" id="KW-0106">Calcium</keyword>
<evidence type="ECO:0000256" key="11">
    <source>
        <dbReference type="ARBA" id="ARBA00023128"/>
    </source>
</evidence>
<keyword evidence="12 19" id="KW-0472">Membrane</keyword>
<accession>A0A139HX77</accession>
<dbReference type="PANTHER" id="PTHR13462">
    <property type="entry name" value="CALCIUM UNIPORTER PROTEIN, MITOCHONDRIAL"/>
    <property type="match status" value="1"/>
</dbReference>
<feature type="compositionally biased region" description="Basic and acidic residues" evidence="18">
    <location>
        <begin position="441"/>
        <end position="450"/>
    </location>
</feature>
<evidence type="ECO:0000256" key="9">
    <source>
        <dbReference type="ARBA" id="ARBA00022989"/>
    </source>
</evidence>
<feature type="compositionally biased region" description="Polar residues" evidence="18">
    <location>
        <begin position="288"/>
        <end position="309"/>
    </location>
</feature>
<evidence type="ECO:0000256" key="18">
    <source>
        <dbReference type="SAM" id="MobiDB-lite"/>
    </source>
</evidence>
<dbReference type="GO" id="GO:0036444">
    <property type="term" value="P:calcium import into the mitochondrion"/>
    <property type="evidence" value="ECO:0007669"/>
    <property type="project" value="TreeGrafter"/>
</dbReference>
<comment type="catalytic activity">
    <reaction evidence="14">
        <text>Ca(2+)(in) = Ca(2+)(out)</text>
        <dbReference type="Rhea" id="RHEA:29671"/>
        <dbReference type="ChEBI" id="CHEBI:29108"/>
    </reaction>
</comment>
<evidence type="ECO:0000256" key="20">
    <source>
        <dbReference type="SAM" id="SignalP"/>
    </source>
</evidence>
<feature type="chain" id="PRO_5007806919" description="Calcium uniporter protein, mitochondrial" evidence="20">
    <location>
        <begin position="33"/>
        <end position="720"/>
    </location>
</feature>
<name>A0A139HX77_9PEZI</name>
<keyword evidence="6 19" id="KW-0812">Transmembrane</keyword>
<keyword evidence="3" id="KW-0813">Transport</keyword>
<feature type="region of interest" description="Disordered" evidence="18">
    <location>
        <begin position="411"/>
        <end position="495"/>
    </location>
</feature>
<keyword evidence="11" id="KW-0496">Mitochondrion</keyword>
<organism evidence="22 23">
    <name type="scientific">Pseudocercospora eumusae</name>
    <dbReference type="NCBI Taxonomy" id="321146"/>
    <lineage>
        <taxon>Eukaryota</taxon>
        <taxon>Fungi</taxon>
        <taxon>Dikarya</taxon>
        <taxon>Ascomycota</taxon>
        <taxon>Pezizomycotina</taxon>
        <taxon>Dothideomycetes</taxon>
        <taxon>Dothideomycetidae</taxon>
        <taxon>Mycosphaerellales</taxon>
        <taxon>Mycosphaerellaceae</taxon>
        <taxon>Pseudocercospora</taxon>
    </lineage>
</organism>
<feature type="transmembrane region" description="Helical" evidence="19">
    <location>
        <begin position="605"/>
        <end position="623"/>
    </location>
</feature>
<dbReference type="GO" id="GO:1990246">
    <property type="term" value="C:uniplex complex"/>
    <property type="evidence" value="ECO:0007669"/>
    <property type="project" value="TreeGrafter"/>
</dbReference>
<evidence type="ECO:0000256" key="2">
    <source>
        <dbReference type="ARBA" id="ARBA00005653"/>
    </source>
</evidence>
<evidence type="ECO:0000256" key="4">
    <source>
        <dbReference type="ARBA" id="ARBA00022568"/>
    </source>
</evidence>
<evidence type="ECO:0000259" key="21">
    <source>
        <dbReference type="Pfam" id="PF04678"/>
    </source>
</evidence>
<comment type="function">
    <text evidence="17">Highly selective calcium channel localized to the inner mitochondrial membrane, which mediates calcium uptake into the mitochondrial matrix. Mitochondrial calcium homeostasis plays key roles in cellular physiology and regulates ATP production, cytoplasmic calcium signals and activation of cell death pathways. Sufficient to operate as a pore-forming channel without the need of calcium-sensor or auxiliary subunit.</text>
</comment>
<feature type="compositionally biased region" description="Basic and acidic residues" evidence="18">
    <location>
        <begin position="311"/>
        <end position="325"/>
    </location>
</feature>
<dbReference type="GO" id="GO:0051560">
    <property type="term" value="P:mitochondrial calcium ion homeostasis"/>
    <property type="evidence" value="ECO:0007669"/>
    <property type="project" value="InterPro"/>
</dbReference>
<evidence type="ECO:0000256" key="13">
    <source>
        <dbReference type="ARBA" id="ARBA00023303"/>
    </source>
</evidence>
<evidence type="ECO:0000256" key="5">
    <source>
        <dbReference type="ARBA" id="ARBA00022673"/>
    </source>
</evidence>
<dbReference type="InterPro" id="IPR006769">
    <property type="entry name" value="MCU_C"/>
</dbReference>
<evidence type="ECO:0000256" key="12">
    <source>
        <dbReference type="ARBA" id="ARBA00023136"/>
    </source>
</evidence>
<dbReference type="Pfam" id="PF04678">
    <property type="entry name" value="MCU"/>
    <property type="match status" value="1"/>
</dbReference>
<evidence type="ECO:0000256" key="19">
    <source>
        <dbReference type="SAM" id="Phobius"/>
    </source>
</evidence>
<keyword evidence="4" id="KW-0109">Calcium transport</keyword>
<keyword evidence="10" id="KW-0406">Ion transport</keyword>
<sequence length="720" mass="79112">MLSHSTARSRAPIPSILLVWSILSSLAATPIAQEINNFTGSLQIVNGNGVYSGTSGGGGSDGTATGAVQAQCPANFPVSCTNIQQPTYCCPSDNYCQWANSVVACCPNGKTCSGSVQAPTTTYYQPPSTVYQQPGSTVYVAGGGGIVTTHKPVTVETIGYAGGGYCSTLVAVGPGLPTTEAGSCGTILIVEADAIRRTVLNAGKMVAMLLALHLVGHPFIHIMEPLVSRLIVQAAPRATNFAATRISTFQEARVTTIQPIAALPSPRRHQRLFSVSRTAPIREKTKPYDTQSAADSSYSQPATGLSQGVTKAEKDHFSKVERESKAMQSRSPWMRDGSDVPPVQRNRSAGAMTKGKLLTTPSRMLKLILPLTTRDHNNDRKDVEPLALLVHPQQPLSYLERLIQSELPFYDDEKSGKQRPPNVTFRAEDSMEDSVGEDEASGERQARHEKEEDDVEDADEEMVDGKRQKTGVISGSKGGPKSNQEPVDPARPNFVKWSPSTEIGDFIRDAARGKEFAVDIEGAPEAIYVGVPSFNDRTYYLRMRLRKTSARISSMAQLKSECDELAHRGAKNVARLGFAGLIGWWGAVYYLTFLTDLGWDVMEPVTYLVGLSGLIGGYMWFLYHNREVSYKSAMNFTVSRRQGQLYQAKGFDLAKWEMLIEEGNRLRREVKMVAEEYDVDWDETKDEGDEKVREALRKERKKKEAGNKEKEKDDEEEKDD</sequence>
<evidence type="ECO:0000256" key="1">
    <source>
        <dbReference type="ARBA" id="ARBA00004448"/>
    </source>
</evidence>
<evidence type="ECO:0000256" key="8">
    <source>
        <dbReference type="ARBA" id="ARBA00022837"/>
    </source>
</evidence>
<comment type="subunit">
    <text evidence="15">Homotetramer, assembles in a dimer or dimers configuration with two interfaces.</text>
</comment>
<gene>
    <name evidence="22" type="ORF">AC578_7307</name>
</gene>
<dbReference type="OrthoDB" id="278338at2759"/>
<keyword evidence="20" id="KW-0732">Signal</keyword>
<keyword evidence="13" id="KW-0407">Ion channel</keyword>
<dbReference type="InterPro" id="IPR039055">
    <property type="entry name" value="MCU_fam"/>
</dbReference>
<proteinExistence type="inferred from homology"/>
<dbReference type="AlphaFoldDB" id="A0A139HX77"/>
<dbReference type="GO" id="GO:0005262">
    <property type="term" value="F:calcium channel activity"/>
    <property type="evidence" value="ECO:0007669"/>
    <property type="project" value="UniProtKB-KW"/>
</dbReference>
<keyword evidence="7" id="KW-0999">Mitochondrion inner membrane</keyword>
<dbReference type="Proteomes" id="UP000070133">
    <property type="component" value="Unassembled WGS sequence"/>
</dbReference>
<reference evidence="22 23" key="1">
    <citation type="submission" date="2015-07" db="EMBL/GenBank/DDBJ databases">
        <title>Comparative genomics of the Sigatoka disease complex on banana suggests a link between parallel evolutionary changes in Pseudocercospora fijiensis and Pseudocercospora eumusae and increased virulence on the banana host.</title>
        <authorList>
            <person name="Chang T.-C."/>
            <person name="Salvucci A."/>
            <person name="Crous P.W."/>
            <person name="Stergiopoulos I."/>
        </authorList>
    </citation>
    <scope>NUCLEOTIDE SEQUENCE [LARGE SCALE GENOMIC DNA]</scope>
    <source>
        <strain evidence="22 23">CBS 114824</strain>
    </source>
</reference>
<evidence type="ECO:0000256" key="17">
    <source>
        <dbReference type="ARBA" id="ARBA00045938"/>
    </source>
</evidence>
<comment type="subcellular location">
    <subcellularLocation>
        <location evidence="1">Mitochondrion inner membrane</location>
        <topology evidence="1">Multi-pass membrane protein</topology>
    </subcellularLocation>
</comment>
<evidence type="ECO:0000256" key="3">
    <source>
        <dbReference type="ARBA" id="ARBA00022448"/>
    </source>
</evidence>
<evidence type="ECO:0000313" key="22">
    <source>
        <dbReference type="EMBL" id="KXT06989.1"/>
    </source>
</evidence>
<feature type="region of interest" description="Disordered" evidence="18">
    <location>
        <begin position="279"/>
        <end position="346"/>
    </location>
</feature>
<evidence type="ECO:0000256" key="15">
    <source>
        <dbReference type="ARBA" id="ARBA00044966"/>
    </source>
</evidence>
<evidence type="ECO:0000313" key="23">
    <source>
        <dbReference type="Proteomes" id="UP000070133"/>
    </source>
</evidence>
<feature type="compositionally biased region" description="Basic and acidic residues" evidence="18">
    <location>
        <begin position="697"/>
        <end position="711"/>
    </location>
</feature>
<feature type="compositionally biased region" description="Acidic residues" evidence="18">
    <location>
        <begin position="430"/>
        <end position="440"/>
    </location>
</feature>
<feature type="transmembrane region" description="Helical" evidence="19">
    <location>
        <begin position="573"/>
        <end position="593"/>
    </location>
</feature>
<feature type="region of interest" description="Disordered" evidence="18">
    <location>
        <begin position="697"/>
        <end position="720"/>
    </location>
</feature>
<feature type="signal peptide" evidence="20">
    <location>
        <begin position="1"/>
        <end position="32"/>
    </location>
</feature>